<sequence length="190" mass="22285">MLRSEAEKEVLILIKQLNKLQDMSSHNIEKFKNRQVFDKRVPYTEIAFIKRGELCGFEIKTKYGYACAEILISEEGNDYYISSSTHTSFMKALHSCTNEDKNNLFVLMSRFYLVTEFLIFEHSDIKKYLSVGLDILFAENIKEMSDYFVKFLALSKTNHLNLKEQVEYLYFHDLLIPQCLADFLASPKCR</sequence>
<proteinExistence type="predicted"/>
<dbReference type="AlphaFoldDB" id="A0A3M5JEW6"/>
<accession>A0A3M5JEW6</accession>
<reference evidence="1 2" key="1">
    <citation type="submission" date="2018-08" db="EMBL/GenBank/DDBJ databases">
        <title>Recombination of ecologically and evolutionarily significant loci maintains genetic cohesion in the Pseudomonas syringae species complex.</title>
        <authorList>
            <person name="Dillon M."/>
            <person name="Thakur S."/>
            <person name="Almeida R.N.D."/>
            <person name="Weir B.S."/>
            <person name="Guttman D.S."/>
        </authorList>
    </citation>
    <scope>NUCLEOTIDE SEQUENCE [LARGE SCALE GENOMIC DNA]</scope>
    <source>
        <strain evidence="1 2">ICMP 13684</strain>
    </source>
</reference>
<dbReference type="RefSeq" id="WP_057453418.1">
    <property type="nucleotide sequence ID" value="NZ_RBTE01000454.1"/>
</dbReference>
<evidence type="ECO:0000313" key="2">
    <source>
        <dbReference type="Proteomes" id="UP000278180"/>
    </source>
</evidence>
<comment type="caution">
    <text evidence="1">The sequence shown here is derived from an EMBL/GenBank/DDBJ whole genome shotgun (WGS) entry which is preliminary data.</text>
</comment>
<evidence type="ECO:0000313" key="1">
    <source>
        <dbReference type="EMBL" id="RMT21961.1"/>
    </source>
</evidence>
<protein>
    <submittedName>
        <fullName evidence="1">Uncharacterized protein</fullName>
    </submittedName>
</protein>
<dbReference type="EMBL" id="RBTE01000454">
    <property type="protein sequence ID" value="RMT21961.1"/>
    <property type="molecule type" value="Genomic_DNA"/>
</dbReference>
<name>A0A3M5JEW6_PSESS</name>
<gene>
    <name evidence="1" type="ORF">ALP51_00891</name>
</gene>
<organism evidence="1 2">
    <name type="scientific">Pseudomonas savastanoi</name>
    <name type="common">Pseudomonas syringae pv. savastanoi</name>
    <dbReference type="NCBI Taxonomy" id="29438"/>
    <lineage>
        <taxon>Bacteria</taxon>
        <taxon>Pseudomonadati</taxon>
        <taxon>Pseudomonadota</taxon>
        <taxon>Gammaproteobacteria</taxon>
        <taxon>Pseudomonadales</taxon>
        <taxon>Pseudomonadaceae</taxon>
        <taxon>Pseudomonas</taxon>
    </lineage>
</organism>
<dbReference type="Proteomes" id="UP000278180">
    <property type="component" value="Unassembled WGS sequence"/>
</dbReference>